<keyword evidence="2" id="KW-1185">Reference proteome</keyword>
<organism evidence="1 2">
    <name type="scientific">Megaselia scalaris</name>
    <name type="common">Humpbacked fly</name>
    <name type="synonym">Phora scalaris</name>
    <dbReference type="NCBI Taxonomy" id="36166"/>
    <lineage>
        <taxon>Eukaryota</taxon>
        <taxon>Metazoa</taxon>
        <taxon>Ecdysozoa</taxon>
        <taxon>Arthropoda</taxon>
        <taxon>Hexapoda</taxon>
        <taxon>Insecta</taxon>
        <taxon>Pterygota</taxon>
        <taxon>Neoptera</taxon>
        <taxon>Endopterygota</taxon>
        <taxon>Diptera</taxon>
        <taxon>Brachycera</taxon>
        <taxon>Muscomorpha</taxon>
        <taxon>Platypezoidea</taxon>
        <taxon>Phoridae</taxon>
        <taxon>Megaseliini</taxon>
        <taxon>Megaselia</taxon>
    </lineage>
</organism>
<evidence type="ECO:0000313" key="2">
    <source>
        <dbReference type="Proteomes" id="UP000015102"/>
    </source>
</evidence>
<reference evidence="2" key="1">
    <citation type="submission" date="2013-02" db="EMBL/GenBank/DDBJ databases">
        <authorList>
            <person name="Hughes D."/>
        </authorList>
    </citation>
    <scope>NUCLEOTIDE SEQUENCE</scope>
    <source>
        <strain>Durham</strain>
        <strain evidence="2">NC isolate 2 -- Noor lab</strain>
    </source>
</reference>
<proteinExistence type="predicted"/>
<protein>
    <submittedName>
        <fullName evidence="1">Uncharacterized protein</fullName>
    </submittedName>
</protein>
<evidence type="ECO:0000313" key="1">
    <source>
        <dbReference type="EnsemblMetazoa" id="MESCA009321-PA"/>
    </source>
</evidence>
<dbReference type="EnsemblMetazoa" id="MESCA009321-RA">
    <property type="protein sequence ID" value="MESCA009321-PA"/>
    <property type="gene ID" value="MESCA009321"/>
</dbReference>
<reference evidence="1" key="2">
    <citation type="submission" date="2015-06" db="UniProtKB">
        <authorList>
            <consortium name="EnsemblMetazoa"/>
        </authorList>
    </citation>
    <scope>IDENTIFICATION</scope>
</reference>
<dbReference type="AlphaFoldDB" id="T1GZL7"/>
<name>T1GZL7_MEGSC</name>
<dbReference type="EMBL" id="CAQQ02384282">
    <property type="status" value="NOT_ANNOTATED_CDS"/>
    <property type="molecule type" value="Genomic_DNA"/>
</dbReference>
<dbReference type="Proteomes" id="UP000015102">
    <property type="component" value="Unassembled WGS sequence"/>
</dbReference>
<dbReference type="HOGENOM" id="CLU_2725066_0_0_1"/>
<accession>T1GZL7</accession>
<sequence>MNGKMIPMMMTSLIEPFCKRNSGWQKLKQKRSFQMKIFKENWTRSLKKSKTLTKKLQNITKKLRNSKQIKIN</sequence>